<gene>
    <name evidence="1" type="ORF">HPB47_001661</name>
</gene>
<evidence type="ECO:0000313" key="1">
    <source>
        <dbReference type="EMBL" id="KAG0422518.1"/>
    </source>
</evidence>
<organism evidence="1 2">
    <name type="scientific">Ixodes persulcatus</name>
    <name type="common">Taiga tick</name>
    <dbReference type="NCBI Taxonomy" id="34615"/>
    <lineage>
        <taxon>Eukaryota</taxon>
        <taxon>Metazoa</taxon>
        <taxon>Ecdysozoa</taxon>
        <taxon>Arthropoda</taxon>
        <taxon>Chelicerata</taxon>
        <taxon>Arachnida</taxon>
        <taxon>Acari</taxon>
        <taxon>Parasitiformes</taxon>
        <taxon>Ixodida</taxon>
        <taxon>Ixodoidea</taxon>
        <taxon>Ixodidae</taxon>
        <taxon>Ixodinae</taxon>
        <taxon>Ixodes</taxon>
    </lineage>
</organism>
<evidence type="ECO:0000313" key="2">
    <source>
        <dbReference type="Proteomes" id="UP000805193"/>
    </source>
</evidence>
<keyword evidence="2" id="KW-1185">Reference proteome</keyword>
<dbReference type="Proteomes" id="UP000805193">
    <property type="component" value="Unassembled WGS sequence"/>
</dbReference>
<feature type="non-terminal residue" evidence="1">
    <location>
        <position position="1"/>
    </location>
</feature>
<proteinExistence type="predicted"/>
<dbReference type="EMBL" id="JABSTQ010010215">
    <property type="protein sequence ID" value="KAG0422518.1"/>
    <property type="molecule type" value="Genomic_DNA"/>
</dbReference>
<protein>
    <submittedName>
        <fullName evidence="1">Uncharacterized protein</fullName>
    </submittedName>
</protein>
<name>A0AC60PNJ0_IXOPE</name>
<sequence length="475" mass="53339">ILHIIRKIEELGFEVVRLVSDNHKVNVSAMNILCNGAGSYCIPYPVDTQRKLFLAFDQSHIIKNVRSQFLARELGGNKEISSSHIKKLYKMQAGSTVKPVRFLRRKHIYPTNIEKMNVRSAVQIFSPPVTAALSFMKDQAGHTCDVGFASVEPTVEFMKTMHRWFLLMNVSNCKQQIHLNHPNTKQFSSPCDERLDWLEIAFIEYLLELKKNSLPQNFLTKETYHALVLTTHSNVECIRYLLREREFGFVLTRKFSGDALEALFGFLRRTAGCNDALNMRATLNGLEKMLKTGLIASSNQSNVASSSSYQTGTLPGQPGPGAASIAMVGGFIARAISEKINCDSCIALVLKPKSSAPVDGLIANQDRGGLCYPTSELITALTALKSFVDTALQHRKNIVKPLQTSVERAVQVMMDLPILMCRSGDRQHRQLFLELLCMKFVKPRLTNYAADMTDKNTVAKLYRTKPLSRKFMKLT</sequence>
<comment type="caution">
    <text evidence="1">The sequence shown here is derived from an EMBL/GenBank/DDBJ whole genome shotgun (WGS) entry which is preliminary data.</text>
</comment>
<reference evidence="1 2" key="1">
    <citation type="journal article" date="2020" name="Cell">
        <title>Large-Scale Comparative Analyses of Tick Genomes Elucidate Their Genetic Diversity and Vector Capacities.</title>
        <authorList>
            <consortium name="Tick Genome and Microbiome Consortium (TIGMIC)"/>
            <person name="Jia N."/>
            <person name="Wang J."/>
            <person name="Shi W."/>
            <person name="Du L."/>
            <person name="Sun Y."/>
            <person name="Zhan W."/>
            <person name="Jiang J.F."/>
            <person name="Wang Q."/>
            <person name="Zhang B."/>
            <person name="Ji P."/>
            <person name="Bell-Sakyi L."/>
            <person name="Cui X.M."/>
            <person name="Yuan T.T."/>
            <person name="Jiang B.G."/>
            <person name="Yang W.F."/>
            <person name="Lam T.T."/>
            <person name="Chang Q.C."/>
            <person name="Ding S.J."/>
            <person name="Wang X.J."/>
            <person name="Zhu J.G."/>
            <person name="Ruan X.D."/>
            <person name="Zhao L."/>
            <person name="Wei J.T."/>
            <person name="Ye R.Z."/>
            <person name="Que T.C."/>
            <person name="Du C.H."/>
            <person name="Zhou Y.H."/>
            <person name="Cheng J.X."/>
            <person name="Dai P.F."/>
            <person name="Guo W.B."/>
            <person name="Han X.H."/>
            <person name="Huang E.J."/>
            <person name="Li L.F."/>
            <person name="Wei W."/>
            <person name="Gao Y.C."/>
            <person name="Liu J.Z."/>
            <person name="Shao H.Z."/>
            <person name="Wang X."/>
            <person name="Wang C.C."/>
            <person name="Yang T.C."/>
            <person name="Huo Q.B."/>
            <person name="Li W."/>
            <person name="Chen H.Y."/>
            <person name="Chen S.E."/>
            <person name="Zhou L.G."/>
            <person name="Ni X.B."/>
            <person name="Tian J.H."/>
            <person name="Sheng Y."/>
            <person name="Liu T."/>
            <person name="Pan Y.S."/>
            <person name="Xia L.Y."/>
            <person name="Li J."/>
            <person name="Zhao F."/>
            <person name="Cao W.C."/>
        </authorList>
    </citation>
    <scope>NUCLEOTIDE SEQUENCE [LARGE SCALE GENOMIC DNA]</scope>
    <source>
        <strain evidence="1">Iper-2018</strain>
    </source>
</reference>
<accession>A0AC60PNJ0</accession>